<evidence type="ECO:0000313" key="1">
    <source>
        <dbReference type="EMBL" id="OWZ22527.1"/>
    </source>
</evidence>
<dbReference type="EMBL" id="NBNE01000129">
    <property type="protein sequence ID" value="OWZ22527.1"/>
    <property type="molecule type" value="Genomic_DNA"/>
</dbReference>
<gene>
    <name evidence="1" type="ORF">PHMEG_0002753</name>
</gene>
<keyword evidence="2" id="KW-1185">Reference proteome</keyword>
<evidence type="ECO:0008006" key="3">
    <source>
        <dbReference type="Google" id="ProtNLM"/>
    </source>
</evidence>
<reference evidence="2" key="1">
    <citation type="submission" date="2017-03" db="EMBL/GenBank/DDBJ databases">
        <title>Phytopthora megakarya and P. palmivora, two closely related causual agents of cacao black pod achieved similar genome size and gene model numbers by different mechanisms.</title>
        <authorList>
            <person name="Ali S."/>
            <person name="Shao J."/>
            <person name="Larry D.J."/>
            <person name="Kronmiller B."/>
            <person name="Shen D."/>
            <person name="Strem M.D."/>
            <person name="Melnick R.L."/>
            <person name="Guiltinan M.J."/>
            <person name="Tyler B.M."/>
            <person name="Meinhardt L.W."/>
            <person name="Bailey B.A."/>
        </authorList>
    </citation>
    <scope>NUCLEOTIDE SEQUENCE [LARGE SCALE GENOMIC DNA]</scope>
    <source>
        <strain evidence="2">zdho120</strain>
    </source>
</reference>
<organism evidence="1 2">
    <name type="scientific">Phytophthora megakarya</name>
    <dbReference type="NCBI Taxonomy" id="4795"/>
    <lineage>
        <taxon>Eukaryota</taxon>
        <taxon>Sar</taxon>
        <taxon>Stramenopiles</taxon>
        <taxon>Oomycota</taxon>
        <taxon>Peronosporomycetes</taxon>
        <taxon>Peronosporales</taxon>
        <taxon>Peronosporaceae</taxon>
        <taxon>Phytophthora</taxon>
    </lineage>
</organism>
<dbReference type="AlphaFoldDB" id="A0A225WZN7"/>
<comment type="caution">
    <text evidence="1">The sequence shown here is derived from an EMBL/GenBank/DDBJ whole genome shotgun (WGS) entry which is preliminary data.</text>
</comment>
<sequence>MFVLNIWVGNIREGVDVLLGMNFMHSTGVRLCIRESLVRLPDEATVVMYDNESKSRDMNLPRKAYTCILVRMLLYEFGMASLIPNVSLCGLGEEKNWVTNVLYSSRSCATAVKVVNVSDQNVWIDTRTAVARIVGYGQFPGQSVFVRPEKARYEEWQQLVQECTVPRQARMRAERLEQILREREPPCTQTQRYQ</sequence>
<accession>A0A225WZN7</accession>
<evidence type="ECO:0000313" key="2">
    <source>
        <dbReference type="Proteomes" id="UP000198211"/>
    </source>
</evidence>
<protein>
    <recommendedName>
        <fullName evidence="3">Aspartic protease</fullName>
    </recommendedName>
</protein>
<name>A0A225WZN7_9STRA</name>
<proteinExistence type="predicted"/>
<dbReference type="OrthoDB" id="128412at2759"/>
<dbReference type="Proteomes" id="UP000198211">
    <property type="component" value="Unassembled WGS sequence"/>
</dbReference>